<organism evidence="1">
    <name type="scientific">mine drainage metagenome</name>
    <dbReference type="NCBI Taxonomy" id="410659"/>
    <lineage>
        <taxon>unclassified sequences</taxon>
        <taxon>metagenomes</taxon>
        <taxon>ecological metagenomes</taxon>
    </lineage>
</organism>
<dbReference type="EMBL" id="MLJW01008598">
    <property type="protein sequence ID" value="OIQ63892.1"/>
    <property type="molecule type" value="Genomic_DNA"/>
</dbReference>
<reference evidence="1" key="1">
    <citation type="submission" date="2016-10" db="EMBL/GenBank/DDBJ databases">
        <title>Sequence of Gallionella enrichment culture.</title>
        <authorList>
            <person name="Poehlein A."/>
            <person name="Muehling M."/>
            <person name="Daniel R."/>
        </authorList>
    </citation>
    <scope>NUCLEOTIDE SEQUENCE</scope>
</reference>
<comment type="caution">
    <text evidence="1">The sequence shown here is derived from an EMBL/GenBank/DDBJ whole genome shotgun (WGS) entry which is preliminary data.</text>
</comment>
<name>A0A1J5P8U4_9ZZZZ</name>
<protein>
    <submittedName>
        <fullName evidence="1">Uncharacterized protein</fullName>
    </submittedName>
</protein>
<accession>A0A1J5P8U4</accession>
<proteinExistence type="predicted"/>
<gene>
    <name evidence="1" type="ORF">GALL_545650</name>
</gene>
<sequence length="89" mass="9603">MLTSRRDAGQAVRKAGFLLTPEELGARPVALRRHRPMRQRFIPITVSFSGPHDEELVSLPAHAPELAVIASRERADTGARAASGVHIGA</sequence>
<evidence type="ECO:0000313" key="1">
    <source>
        <dbReference type="EMBL" id="OIQ63892.1"/>
    </source>
</evidence>
<dbReference type="AlphaFoldDB" id="A0A1J5P8U4"/>